<dbReference type="Proteomes" id="UP000265520">
    <property type="component" value="Unassembled WGS sequence"/>
</dbReference>
<evidence type="ECO:0000313" key="3">
    <source>
        <dbReference type="Proteomes" id="UP000265520"/>
    </source>
</evidence>
<feature type="non-terminal residue" evidence="2">
    <location>
        <position position="303"/>
    </location>
</feature>
<evidence type="ECO:0000256" key="1">
    <source>
        <dbReference type="SAM" id="MobiDB-lite"/>
    </source>
</evidence>
<protein>
    <submittedName>
        <fullName evidence="2">Uncharacterized protein</fullName>
    </submittedName>
</protein>
<keyword evidence="3" id="KW-1185">Reference proteome</keyword>
<feature type="region of interest" description="Disordered" evidence="1">
    <location>
        <begin position="1"/>
        <end position="113"/>
    </location>
</feature>
<feature type="compositionally biased region" description="Basic residues" evidence="1">
    <location>
        <begin position="260"/>
        <end position="271"/>
    </location>
</feature>
<organism evidence="2 3">
    <name type="scientific">Trifolium medium</name>
    <dbReference type="NCBI Taxonomy" id="97028"/>
    <lineage>
        <taxon>Eukaryota</taxon>
        <taxon>Viridiplantae</taxon>
        <taxon>Streptophyta</taxon>
        <taxon>Embryophyta</taxon>
        <taxon>Tracheophyta</taxon>
        <taxon>Spermatophyta</taxon>
        <taxon>Magnoliopsida</taxon>
        <taxon>eudicotyledons</taxon>
        <taxon>Gunneridae</taxon>
        <taxon>Pentapetalae</taxon>
        <taxon>rosids</taxon>
        <taxon>fabids</taxon>
        <taxon>Fabales</taxon>
        <taxon>Fabaceae</taxon>
        <taxon>Papilionoideae</taxon>
        <taxon>50 kb inversion clade</taxon>
        <taxon>NPAAA clade</taxon>
        <taxon>Hologalegina</taxon>
        <taxon>IRL clade</taxon>
        <taxon>Trifolieae</taxon>
        <taxon>Trifolium</taxon>
    </lineage>
</organism>
<dbReference type="EMBL" id="LXQA010031953">
    <property type="protein sequence ID" value="MCH96274.1"/>
    <property type="molecule type" value="Genomic_DNA"/>
</dbReference>
<accession>A0A392NCM3</accession>
<reference evidence="2 3" key="1">
    <citation type="journal article" date="2018" name="Front. Plant Sci.">
        <title>Red Clover (Trifolium pratense) and Zigzag Clover (T. medium) - A Picture of Genomic Similarities and Differences.</title>
        <authorList>
            <person name="Dluhosova J."/>
            <person name="Istvanek J."/>
            <person name="Nedelnik J."/>
            <person name="Repkova J."/>
        </authorList>
    </citation>
    <scope>NUCLEOTIDE SEQUENCE [LARGE SCALE GENOMIC DNA]</scope>
    <source>
        <strain evidence="3">cv. 10/8</strain>
        <tissue evidence="2">Leaf</tissue>
    </source>
</reference>
<gene>
    <name evidence="2" type="ORF">A2U01_0017258</name>
</gene>
<dbReference type="AlphaFoldDB" id="A0A392NCM3"/>
<comment type="caution">
    <text evidence="2">The sequence shown here is derived from an EMBL/GenBank/DDBJ whole genome shotgun (WGS) entry which is preliminary data.</text>
</comment>
<feature type="compositionally biased region" description="Polar residues" evidence="1">
    <location>
        <begin position="1"/>
        <end position="13"/>
    </location>
</feature>
<feature type="region of interest" description="Disordered" evidence="1">
    <location>
        <begin position="247"/>
        <end position="286"/>
    </location>
</feature>
<name>A0A392NCM3_9FABA</name>
<evidence type="ECO:0000313" key="2">
    <source>
        <dbReference type="EMBL" id="MCH96274.1"/>
    </source>
</evidence>
<feature type="compositionally biased region" description="Basic and acidic residues" evidence="1">
    <location>
        <begin position="247"/>
        <end position="259"/>
    </location>
</feature>
<feature type="non-terminal residue" evidence="2">
    <location>
        <position position="1"/>
    </location>
</feature>
<feature type="compositionally biased region" description="Basic and acidic residues" evidence="1">
    <location>
        <begin position="47"/>
        <end position="56"/>
    </location>
</feature>
<sequence length="303" mass="34274">LRSTNETLQQQGLRITALEESLRSKRSGSCSPRQTRPKTKTPPPRSPDAHNKRPPLERLQQPNKKRDHTPPREGASSSRIRGSHGYRSPTPPPRDVTTPQRSPEGSDEKDYRCPLSRDIMRAPIPAGFERPPPLGTYDGQTDPNEHIDNINVILDFRMPGPAICLLLEGFDRAILQTLHCLSPTPKDSGNLGGYFPRKGRIPLKLHREVQQRSSTVGIEKPRTLDELLLKDQAYMQYEEVEMADAIRHARPEDNNSARESHRKGGNRRKNDKHKEPRGPPSLFSNYTPLIVSREHILSECHAS</sequence>
<proteinExistence type="predicted"/>